<dbReference type="EMBL" id="AMRG01000003">
    <property type="protein sequence ID" value="EKE85339.1"/>
    <property type="molecule type" value="Genomic_DNA"/>
</dbReference>
<dbReference type="STRING" id="740709.A10D4_03305"/>
<sequence>MAADADDIVVLAGKGHEDYQVIGQQRIAYDERALVAQYMGGQCA</sequence>
<evidence type="ECO:0000313" key="2">
    <source>
        <dbReference type="Proteomes" id="UP000014115"/>
    </source>
</evidence>
<dbReference type="Gene3D" id="3.90.190.20">
    <property type="entry name" value="Mur ligase, C-terminal domain"/>
    <property type="match status" value="1"/>
</dbReference>
<dbReference type="Proteomes" id="UP000014115">
    <property type="component" value="Unassembled WGS sequence"/>
</dbReference>
<reference evidence="1 2" key="1">
    <citation type="journal article" date="2012" name="J. Bacteriol.">
        <title>Genome Sequence of Idiomarina xiamenensis Type Strain 10-D-4.</title>
        <authorList>
            <person name="Lai Q."/>
            <person name="Wang L."/>
            <person name="Wang W."/>
            <person name="Shao Z."/>
        </authorList>
    </citation>
    <scope>NUCLEOTIDE SEQUENCE [LARGE SCALE GENOMIC DNA]</scope>
    <source>
        <strain evidence="1 2">10-D-4</strain>
    </source>
</reference>
<accession>K2KSG6</accession>
<organism evidence="1 2">
    <name type="scientific">Idiomarina xiamenensis 10-D-4</name>
    <dbReference type="NCBI Taxonomy" id="740709"/>
    <lineage>
        <taxon>Bacteria</taxon>
        <taxon>Pseudomonadati</taxon>
        <taxon>Pseudomonadota</taxon>
        <taxon>Gammaproteobacteria</taxon>
        <taxon>Alteromonadales</taxon>
        <taxon>Idiomarinaceae</taxon>
        <taxon>Idiomarina</taxon>
    </lineage>
</organism>
<proteinExistence type="predicted"/>
<protein>
    <submittedName>
        <fullName evidence="1">UDP-N-acetylmuramyl tripeptide synthase</fullName>
    </submittedName>
</protein>
<dbReference type="eggNOG" id="COG0769">
    <property type="taxonomic scope" value="Bacteria"/>
</dbReference>
<evidence type="ECO:0000313" key="1">
    <source>
        <dbReference type="EMBL" id="EKE85339.1"/>
    </source>
</evidence>
<comment type="caution">
    <text evidence="1">The sequence shown here is derived from an EMBL/GenBank/DDBJ whole genome shotgun (WGS) entry which is preliminary data.</text>
</comment>
<gene>
    <name evidence="1" type="ORF">A10D4_03305</name>
</gene>
<dbReference type="AlphaFoldDB" id="K2KSG6"/>
<dbReference type="InterPro" id="IPR036615">
    <property type="entry name" value="Mur_ligase_C_dom_sf"/>
</dbReference>
<keyword evidence="2" id="KW-1185">Reference proteome</keyword>
<dbReference type="SUPFAM" id="SSF53244">
    <property type="entry name" value="MurD-like peptide ligases, peptide-binding domain"/>
    <property type="match status" value="1"/>
</dbReference>
<dbReference type="GO" id="GO:0016881">
    <property type="term" value="F:acid-amino acid ligase activity"/>
    <property type="evidence" value="ECO:0007669"/>
    <property type="project" value="InterPro"/>
</dbReference>
<name>K2KSG6_9GAMM</name>